<proteinExistence type="predicted"/>
<dbReference type="InterPro" id="IPR048301">
    <property type="entry name" value="NucS_C"/>
</dbReference>
<dbReference type="InterPro" id="IPR011856">
    <property type="entry name" value="tRNA_endonuc-like_dom_sf"/>
</dbReference>
<feature type="domain" description="Endonuclease NucS C-terminal" evidence="2">
    <location>
        <begin position="202"/>
        <end position="278"/>
    </location>
</feature>
<dbReference type="RefSeq" id="WP_284153172.1">
    <property type="nucleotide sequence ID" value="NZ_AP025516.1"/>
</dbReference>
<name>A0ABM7W580_9BACT</name>
<dbReference type="Proteomes" id="UP000830055">
    <property type="component" value="Chromosome"/>
</dbReference>
<accession>A0ABM7W580</accession>
<evidence type="ECO:0000313" key="4">
    <source>
        <dbReference type="Proteomes" id="UP000830055"/>
    </source>
</evidence>
<sequence length="308" mass="34355">MRSYYRVMLGQKSIHAPECFTGNFIGADFEIPQDLKNDLPEDWRTFNKQFIPIYLGSHPDKTKIGAGLACGGLWTVSKGIKKGDIVLCPDGLGQYRVGEVNGDYFYAPGEILPHRRPVIWRETLVNRAAMSPALKNSTGSIGTVSNISGHDAEIEELLGPSTKPILISTDETVEDASSFALEQHLEDFLVQNWAQTELGKEYDIFEEEGVKVGQQYLTDTGPLDILAIKKDKTELLVVELKKGRASDVVVGQTLRYMGFVKEELAEAGQSVRGVIIALEEDNRIRRALAMTPLIVFYRYQISFKLLKV</sequence>
<dbReference type="Pfam" id="PF01939">
    <property type="entry name" value="NucS_C"/>
    <property type="match status" value="1"/>
</dbReference>
<dbReference type="InterPro" id="IPR002793">
    <property type="entry name" value="Endonuclease_NucS"/>
</dbReference>
<evidence type="ECO:0000256" key="1">
    <source>
        <dbReference type="ARBA" id="ARBA00023125"/>
    </source>
</evidence>
<dbReference type="EMBL" id="AP025516">
    <property type="protein sequence ID" value="BDD86070.1"/>
    <property type="molecule type" value="Genomic_DNA"/>
</dbReference>
<keyword evidence="1" id="KW-0238">DNA-binding</keyword>
<dbReference type="CDD" id="cd22341">
    <property type="entry name" value="NucS-like"/>
    <property type="match status" value="1"/>
</dbReference>
<evidence type="ECO:0000313" key="3">
    <source>
        <dbReference type="EMBL" id="BDD86070.1"/>
    </source>
</evidence>
<organism evidence="3 4">
    <name type="scientific">Desulfofustis limnaeus</name>
    <dbReference type="NCBI Taxonomy" id="2740163"/>
    <lineage>
        <taxon>Bacteria</taxon>
        <taxon>Pseudomonadati</taxon>
        <taxon>Thermodesulfobacteriota</taxon>
        <taxon>Desulfobulbia</taxon>
        <taxon>Desulfobulbales</taxon>
        <taxon>Desulfocapsaceae</taxon>
        <taxon>Desulfofustis</taxon>
    </lineage>
</organism>
<dbReference type="Gene3D" id="3.40.1350.10">
    <property type="match status" value="1"/>
</dbReference>
<reference evidence="3 4" key="1">
    <citation type="submission" date="2022-01" db="EMBL/GenBank/DDBJ databases">
        <title>Desulfofustis limnae sp. nov., a novel mesophilic sulfate-reducing bacterium isolated from marsh soil.</title>
        <authorList>
            <person name="Watanabe M."/>
            <person name="Takahashi A."/>
            <person name="Kojima H."/>
            <person name="Fukui M."/>
        </authorList>
    </citation>
    <scope>NUCLEOTIDE SEQUENCE [LARGE SCALE GENOMIC DNA]</scope>
    <source>
        <strain evidence="3 4">PPLL</strain>
    </source>
</reference>
<evidence type="ECO:0000259" key="2">
    <source>
        <dbReference type="Pfam" id="PF01939"/>
    </source>
</evidence>
<keyword evidence="4" id="KW-1185">Reference proteome</keyword>
<protein>
    <recommendedName>
        <fullName evidence="2">Endonuclease NucS C-terminal domain-containing protein</fullName>
    </recommendedName>
</protein>
<gene>
    <name evidence="3" type="ORF">DPPLL_04350</name>
</gene>